<protein>
    <submittedName>
        <fullName evidence="13">Gap junction delta-2 protein-like</fullName>
    </submittedName>
</protein>
<dbReference type="InterPro" id="IPR013092">
    <property type="entry name" value="Connexin_N"/>
</dbReference>
<dbReference type="InterPro" id="IPR019570">
    <property type="entry name" value="Connexin_CCC"/>
</dbReference>
<dbReference type="PANTHER" id="PTHR11984">
    <property type="entry name" value="CONNEXIN"/>
    <property type="match status" value="1"/>
</dbReference>
<evidence type="ECO:0000259" key="12">
    <source>
        <dbReference type="SMART" id="SM01089"/>
    </source>
</evidence>
<name>A0A0P7XH56_SCLFO</name>
<organism evidence="13 14">
    <name type="scientific">Scleropages formosus</name>
    <name type="common">Asian bonytongue</name>
    <name type="synonym">Osteoglossum formosum</name>
    <dbReference type="NCBI Taxonomy" id="113540"/>
    <lineage>
        <taxon>Eukaryota</taxon>
        <taxon>Metazoa</taxon>
        <taxon>Chordata</taxon>
        <taxon>Craniata</taxon>
        <taxon>Vertebrata</taxon>
        <taxon>Euteleostomi</taxon>
        <taxon>Actinopterygii</taxon>
        <taxon>Neopterygii</taxon>
        <taxon>Teleostei</taxon>
        <taxon>Osteoglossocephala</taxon>
        <taxon>Osteoglossomorpha</taxon>
        <taxon>Osteoglossiformes</taxon>
        <taxon>Osteoglossidae</taxon>
        <taxon>Scleropages</taxon>
    </lineage>
</organism>
<dbReference type="PROSITE" id="PS00407">
    <property type="entry name" value="CONNEXINS_1"/>
    <property type="match status" value="1"/>
</dbReference>
<feature type="transmembrane region" description="Helical" evidence="10">
    <location>
        <begin position="215"/>
        <end position="236"/>
    </location>
</feature>
<evidence type="ECO:0000256" key="7">
    <source>
        <dbReference type="ARBA" id="ARBA00022989"/>
    </source>
</evidence>
<comment type="caution">
    <text evidence="13">The sequence shown here is derived from an EMBL/GenBank/DDBJ whole genome shotgun (WGS) entry which is preliminary data.</text>
</comment>
<evidence type="ECO:0000256" key="2">
    <source>
        <dbReference type="ARBA" id="ARBA00004651"/>
    </source>
</evidence>
<sequence>MAPQLQTQSCNVRLSVYGAARSEVDLFQVVYLQLRRRAMTEWTLLKRLLDAVHQHSTMVGRIWLTVMVIFRLLVVAVATEDVYADEQEMFVCNTVQPGCSNVCYDAFAPISQPRFWVFQIITVSTPSLCFIIYTWHSLSKRQAGERTKEVSEACDRSCSSDSCSIKSHRHLGQSLADTLEGIVAANTQKSPGVSIAQSTACSEGNGPSGVLSKYYVFHVCFRAALEMGFVFAQWLLFGFQVPSCFVCTSSPCSQPVDCYASRPTEKTVFLIFMFSVGVFCIFLNFLELNHLGWKRLKSSWRAPENWRGYEAIVQDNHSVASLTFKDVTSTASLPTLDLVEKHKTAWSCRGHCSALKDEADAAGQSEDNLKGAQSLKNKSSKGRSSKPKGTEIWI</sequence>
<keyword evidence="3" id="KW-1003">Cell membrane</keyword>
<dbReference type="Gene3D" id="1.20.1440.80">
    <property type="entry name" value="Gap junction channel protein cysteine-rich domain"/>
    <property type="match status" value="1"/>
</dbReference>
<keyword evidence="5" id="KW-0303">Gap junction</keyword>
<evidence type="ECO:0000256" key="3">
    <source>
        <dbReference type="ARBA" id="ARBA00022475"/>
    </source>
</evidence>
<evidence type="ECO:0000259" key="11">
    <source>
        <dbReference type="SMART" id="SM00037"/>
    </source>
</evidence>
<proteinExistence type="predicted"/>
<dbReference type="Proteomes" id="UP000034805">
    <property type="component" value="Unassembled WGS sequence"/>
</dbReference>
<keyword evidence="4 10" id="KW-0812">Transmembrane</keyword>
<dbReference type="InterPro" id="IPR038359">
    <property type="entry name" value="Connexin_N_sf"/>
</dbReference>
<feature type="domain" description="Connexin N-terminal" evidence="11">
    <location>
        <begin position="81"/>
        <end position="114"/>
    </location>
</feature>
<dbReference type="STRING" id="113540.ENSSFOP00015024945"/>
<dbReference type="EMBL" id="JARO02001702">
    <property type="protein sequence ID" value="KPP74664.1"/>
    <property type="molecule type" value="Genomic_DNA"/>
</dbReference>
<dbReference type="PRINTS" id="PR00206">
    <property type="entry name" value="CONNEXIN"/>
</dbReference>
<reference evidence="13" key="1">
    <citation type="submission" date="2015-08" db="EMBL/GenBank/DDBJ databases">
        <title>The genome of the Asian arowana (Scleropages formosus).</title>
        <authorList>
            <person name="Tan M.H."/>
            <person name="Gan H.M."/>
            <person name="Croft L.J."/>
            <person name="Austin C.M."/>
        </authorList>
    </citation>
    <scope>NUCLEOTIDE SEQUENCE [LARGE SCALE GENOMIC DNA]</scope>
    <source>
        <strain evidence="13">Aro1</strain>
    </source>
</reference>
<dbReference type="InterPro" id="IPR000500">
    <property type="entry name" value="Connexin"/>
</dbReference>
<dbReference type="Pfam" id="PF00029">
    <property type="entry name" value="Connexin"/>
    <property type="match status" value="1"/>
</dbReference>
<feature type="transmembrane region" description="Helical" evidence="10">
    <location>
        <begin position="267"/>
        <end position="286"/>
    </location>
</feature>
<evidence type="ECO:0000256" key="4">
    <source>
        <dbReference type="ARBA" id="ARBA00022692"/>
    </source>
</evidence>
<feature type="region of interest" description="Disordered" evidence="9">
    <location>
        <begin position="363"/>
        <end position="394"/>
    </location>
</feature>
<dbReference type="AlphaFoldDB" id="A0A0P7XH56"/>
<evidence type="ECO:0000256" key="5">
    <source>
        <dbReference type="ARBA" id="ARBA00022868"/>
    </source>
</evidence>
<dbReference type="PANTHER" id="PTHR11984:SF106">
    <property type="entry name" value="GAP JUNCTION PROTEIN"/>
    <property type="match status" value="1"/>
</dbReference>
<dbReference type="GO" id="GO:0005922">
    <property type="term" value="C:connexin complex"/>
    <property type="evidence" value="ECO:0007669"/>
    <property type="project" value="InterPro"/>
</dbReference>
<keyword evidence="8 10" id="KW-0472">Membrane</keyword>
<dbReference type="SMART" id="SM01089">
    <property type="entry name" value="Connexin_CCC"/>
    <property type="match status" value="1"/>
</dbReference>
<feature type="domain" description="Connexin cysteine-rich" evidence="12">
    <location>
        <begin position="225"/>
        <end position="291"/>
    </location>
</feature>
<evidence type="ECO:0000256" key="1">
    <source>
        <dbReference type="ARBA" id="ARBA00004610"/>
    </source>
</evidence>
<evidence type="ECO:0000313" key="13">
    <source>
        <dbReference type="EMBL" id="KPP74664.1"/>
    </source>
</evidence>
<keyword evidence="7 10" id="KW-1133">Transmembrane helix</keyword>
<feature type="transmembrane region" description="Helical" evidence="10">
    <location>
        <begin position="62"/>
        <end position="79"/>
    </location>
</feature>
<dbReference type="GO" id="GO:0005243">
    <property type="term" value="F:gap junction channel activity"/>
    <property type="evidence" value="ECO:0007669"/>
    <property type="project" value="TreeGrafter"/>
</dbReference>
<dbReference type="GO" id="GO:0007267">
    <property type="term" value="P:cell-cell signaling"/>
    <property type="evidence" value="ECO:0007669"/>
    <property type="project" value="TreeGrafter"/>
</dbReference>
<keyword evidence="6" id="KW-0965">Cell junction</keyword>
<evidence type="ECO:0000256" key="8">
    <source>
        <dbReference type="ARBA" id="ARBA00023136"/>
    </source>
</evidence>
<feature type="transmembrane region" description="Helical" evidence="10">
    <location>
        <begin position="115"/>
        <end position="136"/>
    </location>
</feature>
<evidence type="ECO:0000313" key="14">
    <source>
        <dbReference type="Proteomes" id="UP000034805"/>
    </source>
</evidence>
<comment type="subcellular location">
    <subcellularLocation>
        <location evidence="1">Cell junction</location>
        <location evidence="1">Gap junction</location>
    </subcellularLocation>
    <subcellularLocation>
        <location evidence="2">Cell membrane</location>
        <topology evidence="2">Multi-pass membrane protein</topology>
    </subcellularLocation>
</comment>
<dbReference type="SMART" id="SM00037">
    <property type="entry name" value="CNX"/>
    <property type="match status" value="1"/>
</dbReference>
<evidence type="ECO:0000256" key="10">
    <source>
        <dbReference type="SAM" id="Phobius"/>
    </source>
</evidence>
<dbReference type="InterPro" id="IPR017990">
    <property type="entry name" value="Connexin_CS"/>
</dbReference>
<accession>A0A0P7XH56</accession>
<evidence type="ECO:0000256" key="9">
    <source>
        <dbReference type="SAM" id="MobiDB-lite"/>
    </source>
</evidence>
<gene>
    <name evidence="13" type="ORF">Z043_106159</name>
</gene>
<evidence type="ECO:0000256" key="6">
    <source>
        <dbReference type="ARBA" id="ARBA00022949"/>
    </source>
</evidence>